<keyword evidence="1" id="KW-0677">Repeat</keyword>
<evidence type="ECO:0000256" key="4">
    <source>
        <dbReference type="SAM" id="Phobius"/>
    </source>
</evidence>
<feature type="non-terminal residue" evidence="5">
    <location>
        <position position="1"/>
    </location>
</feature>
<dbReference type="GO" id="GO:0004842">
    <property type="term" value="F:ubiquitin-protein transferase activity"/>
    <property type="evidence" value="ECO:0007669"/>
    <property type="project" value="TreeGrafter"/>
</dbReference>
<comment type="caution">
    <text evidence="5">The sequence shown here is derived from an EMBL/GenBank/DDBJ whole genome shotgun (WGS) entry which is preliminary data.</text>
</comment>
<name>A0AAV2SWX7_MEGNR</name>
<proteinExistence type="predicted"/>
<keyword evidence="4" id="KW-1133">Transmembrane helix</keyword>
<keyword evidence="4" id="KW-0812">Transmembrane</keyword>
<feature type="transmembrane region" description="Helical" evidence="4">
    <location>
        <begin position="99"/>
        <end position="125"/>
    </location>
</feature>
<organism evidence="5 6">
    <name type="scientific">Meganyctiphanes norvegica</name>
    <name type="common">Northern krill</name>
    <name type="synonym">Thysanopoda norvegica</name>
    <dbReference type="NCBI Taxonomy" id="48144"/>
    <lineage>
        <taxon>Eukaryota</taxon>
        <taxon>Metazoa</taxon>
        <taxon>Ecdysozoa</taxon>
        <taxon>Arthropoda</taxon>
        <taxon>Crustacea</taxon>
        <taxon>Multicrustacea</taxon>
        <taxon>Malacostraca</taxon>
        <taxon>Eumalacostraca</taxon>
        <taxon>Eucarida</taxon>
        <taxon>Euphausiacea</taxon>
        <taxon>Euphausiidae</taxon>
        <taxon>Meganyctiphanes</taxon>
    </lineage>
</organism>
<dbReference type="AlphaFoldDB" id="A0AAV2SWX7"/>
<dbReference type="SUPFAM" id="SSF48403">
    <property type="entry name" value="Ankyrin repeat"/>
    <property type="match status" value="1"/>
</dbReference>
<dbReference type="EMBL" id="CAXKWB010153113">
    <property type="protein sequence ID" value="CAL4248549.1"/>
    <property type="molecule type" value="Genomic_DNA"/>
</dbReference>
<evidence type="ECO:0000313" key="5">
    <source>
        <dbReference type="EMBL" id="CAL4248549.1"/>
    </source>
</evidence>
<feature type="non-terminal residue" evidence="5">
    <location>
        <position position="175"/>
    </location>
</feature>
<dbReference type="InterPro" id="IPR036770">
    <property type="entry name" value="Ankyrin_rpt-contain_sf"/>
</dbReference>
<dbReference type="PANTHER" id="PTHR24171">
    <property type="entry name" value="ANKYRIN REPEAT DOMAIN-CONTAINING PROTEIN 39-RELATED"/>
    <property type="match status" value="1"/>
</dbReference>
<dbReference type="Proteomes" id="UP001497623">
    <property type="component" value="Unassembled WGS sequence"/>
</dbReference>
<feature type="repeat" description="ANK" evidence="3">
    <location>
        <begin position="11"/>
        <end position="43"/>
    </location>
</feature>
<protein>
    <submittedName>
        <fullName evidence="5">Uncharacterized protein</fullName>
    </submittedName>
</protein>
<dbReference type="Pfam" id="PF12796">
    <property type="entry name" value="Ank_2"/>
    <property type="match status" value="1"/>
</dbReference>
<dbReference type="InterPro" id="IPR002110">
    <property type="entry name" value="Ankyrin_rpt"/>
</dbReference>
<dbReference type="GO" id="GO:0085020">
    <property type="term" value="P:protein K6-linked ubiquitination"/>
    <property type="evidence" value="ECO:0007669"/>
    <property type="project" value="TreeGrafter"/>
</dbReference>
<keyword evidence="4" id="KW-0472">Membrane</keyword>
<sequence length="175" mass="19178">RGANMNLQDIDGETALHEATKKNHNEEVIALLKGGIDATLKTNAGETAEDIAKRNGFTNILTLIKQYTETTLSAVVMDATTSGTVTSEYHMAEPPPNTLFAVVICLAVGLSILLIFVLGLCIYSYKLRSRLQQLSVHRKAIHFTAADMKETETAYDEAEAHNSHDSDEHIYESAL</sequence>
<dbReference type="PANTHER" id="PTHR24171:SF8">
    <property type="entry name" value="BRCA1-ASSOCIATED RING DOMAIN PROTEIN 1"/>
    <property type="match status" value="1"/>
</dbReference>
<evidence type="ECO:0000256" key="2">
    <source>
        <dbReference type="ARBA" id="ARBA00023043"/>
    </source>
</evidence>
<evidence type="ECO:0000256" key="3">
    <source>
        <dbReference type="PROSITE-ProRule" id="PRU00023"/>
    </source>
</evidence>
<dbReference type="GO" id="GO:0070531">
    <property type="term" value="C:BRCA1-A complex"/>
    <property type="evidence" value="ECO:0007669"/>
    <property type="project" value="TreeGrafter"/>
</dbReference>
<accession>A0AAV2SWX7</accession>
<keyword evidence="6" id="KW-1185">Reference proteome</keyword>
<keyword evidence="2 3" id="KW-0040">ANK repeat</keyword>
<gene>
    <name evidence="5" type="ORF">MNOR_LOCUS41446</name>
</gene>
<evidence type="ECO:0000313" key="6">
    <source>
        <dbReference type="Proteomes" id="UP001497623"/>
    </source>
</evidence>
<reference evidence="5 6" key="1">
    <citation type="submission" date="2024-05" db="EMBL/GenBank/DDBJ databases">
        <authorList>
            <person name="Wallberg A."/>
        </authorList>
    </citation>
    <scope>NUCLEOTIDE SEQUENCE [LARGE SCALE GENOMIC DNA]</scope>
</reference>
<evidence type="ECO:0000256" key="1">
    <source>
        <dbReference type="ARBA" id="ARBA00022737"/>
    </source>
</evidence>
<dbReference type="Gene3D" id="1.25.40.20">
    <property type="entry name" value="Ankyrin repeat-containing domain"/>
    <property type="match status" value="1"/>
</dbReference>
<dbReference type="PROSITE" id="PS50297">
    <property type="entry name" value="ANK_REP_REGION"/>
    <property type="match status" value="1"/>
</dbReference>
<dbReference type="GO" id="GO:0031436">
    <property type="term" value="C:BRCA1-BARD1 complex"/>
    <property type="evidence" value="ECO:0007669"/>
    <property type="project" value="TreeGrafter"/>
</dbReference>
<dbReference type="PROSITE" id="PS50088">
    <property type="entry name" value="ANK_REPEAT"/>
    <property type="match status" value="1"/>
</dbReference>